<dbReference type="GO" id="GO:0016740">
    <property type="term" value="F:transferase activity"/>
    <property type="evidence" value="ECO:0007669"/>
    <property type="project" value="InterPro"/>
</dbReference>
<evidence type="ECO:0000313" key="2">
    <source>
        <dbReference type="EMBL" id="CAB4617271.1"/>
    </source>
</evidence>
<evidence type="ECO:0000259" key="1">
    <source>
        <dbReference type="Pfam" id="PF00535"/>
    </source>
</evidence>
<dbReference type="InterPro" id="IPR001173">
    <property type="entry name" value="Glyco_trans_2-like"/>
</dbReference>
<feature type="domain" description="Glycosyltransferase 2-like" evidence="1">
    <location>
        <begin position="88"/>
        <end position="208"/>
    </location>
</feature>
<sequence length="480" mass="52398">MTVEHSPVVVWDQRARLWSNATYATGGSPWGLIRLKPAMQAFAKELFAAGVQGLRPSGENDVRAARALVHRGLAHPRAQYRQHGWDLTVVVPAHDRVVELGDCLRSLHGTHVLVVDDCSDDAPSVAKVVGEHGATLTVRNSNGGPAAARNTGIQFTSSEFIAFVDSDCTVASTWLDSLMPLFDDPHVGAVAPRIRPRIEDENLTTKFEAVASALDMGDHAEVVRIGGQLAYLPAAVLIVRRSAIPAGGFDEDLRLGEDVDFIWQMVEDGWQVRYEPQVIVEHELRGDFLELLKRRFDYGTSAVDLDIRHPGALTPARLSGWNLIAAAGLVMLQPGITLSALGTATHVLQDKLHREHAPVVLTPFFVAKTLQADVHAVGHVLRREYWPLGWVMLAAAPRAKGVTGRAAKLAAAAMVLPLLREWHMTKPQIDPVRFVGMRLLADAAYGSGVLVQSAQRRTLRVLSPQVRFPLPSKRGKTSES</sequence>
<dbReference type="InterPro" id="IPR023981">
    <property type="entry name" value="MftF"/>
</dbReference>
<dbReference type="PANTHER" id="PTHR43646">
    <property type="entry name" value="GLYCOSYLTRANSFERASE"/>
    <property type="match status" value="1"/>
</dbReference>
<dbReference type="NCBIfam" id="TIGR03965">
    <property type="entry name" value="mycofact_glyco"/>
    <property type="match status" value="1"/>
</dbReference>
<gene>
    <name evidence="2" type="ORF">UFOPK1908_00474</name>
</gene>
<protein>
    <submittedName>
        <fullName evidence="2">Unannotated protein</fullName>
    </submittedName>
</protein>
<dbReference type="Gene3D" id="3.90.550.10">
    <property type="entry name" value="Spore Coat Polysaccharide Biosynthesis Protein SpsA, Chain A"/>
    <property type="match status" value="1"/>
</dbReference>
<dbReference type="SUPFAM" id="SSF53448">
    <property type="entry name" value="Nucleotide-diphospho-sugar transferases"/>
    <property type="match status" value="1"/>
</dbReference>
<reference evidence="2" key="1">
    <citation type="submission" date="2020-05" db="EMBL/GenBank/DDBJ databases">
        <authorList>
            <person name="Chiriac C."/>
            <person name="Salcher M."/>
            <person name="Ghai R."/>
            <person name="Kavagutti S V."/>
        </authorList>
    </citation>
    <scope>NUCLEOTIDE SEQUENCE</scope>
</reference>
<dbReference type="PANTHER" id="PTHR43646:SF6">
    <property type="entry name" value="PRE-MYCOFACTOCIN GLYCOSYLTRANSFERASE"/>
    <property type="match status" value="1"/>
</dbReference>
<organism evidence="2">
    <name type="scientific">freshwater metagenome</name>
    <dbReference type="NCBI Taxonomy" id="449393"/>
    <lineage>
        <taxon>unclassified sequences</taxon>
        <taxon>metagenomes</taxon>
        <taxon>ecological metagenomes</taxon>
    </lineage>
</organism>
<dbReference type="Pfam" id="PF00535">
    <property type="entry name" value="Glycos_transf_2"/>
    <property type="match status" value="1"/>
</dbReference>
<name>A0A6J6HT92_9ZZZZ</name>
<dbReference type="EMBL" id="CAEZVB010000013">
    <property type="protein sequence ID" value="CAB4617271.1"/>
    <property type="molecule type" value="Genomic_DNA"/>
</dbReference>
<dbReference type="InterPro" id="IPR029044">
    <property type="entry name" value="Nucleotide-diphossugar_trans"/>
</dbReference>
<dbReference type="AlphaFoldDB" id="A0A6J6HT92"/>
<accession>A0A6J6HT92</accession>
<proteinExistence type="predicted"/>